<evidence type="ECO:0000256" key="2">
    <source>
        <dbReference type="ARBA" id="ARBA00023125"/>
    </source>
</evidence>
<dbReference type="Proteomes" id="UP001431572">
    <property type="component" value="Chromosome 1"/>
</dbReference>
<dbReference type="Pfam" id="PF01022">
    <property type="entry name" value="HTH_5"/>
    <property type="match status" value="1"/>
</dbReference>
<dbReference type="InterPro" id="IPR036388">
    <property type="entry name" value="WH-like_DNA-bd_sf"/>
</dbReference>
<gene>
    <name evidence="5" type="ORF">HXX08_05455</name>
    <name evidence="6" type="ORF">OZ401_000439</name>
</gene>
<dbReference type="PANTHER" id="PTHR43132:SF2">
    <property type="entry name" value="ARSENICAL RESISTANCE OPERON REPRESSOR ARSR-RELATED"/>
    <property type="match status" value="1"/>
</dbReference>
<evidence type="ECO:0000313" key="6">
    <source>
        <dbReference type="EMBL" id="WJW67183.1"/>
    </source>
</evidence>
<sequence>MKPESASENTGTGIDKKIYRMQAEICRTLADPIRLELLDNLKEGERTVTELVEATGLRQANVSQHLAVMRQAELVTTRRQGITIYYSLTNPAIIQACTITKQILLERLAEAHKFISTVQLSQEN</sequence>
<evidence type="ECO:0000313" key="5">
    <source>
        <dbReference type="EMBL" id="NWJ45308.1"/>
    </source>
</evidence>
<organism evidence="5 7">
    <name type="scientific">Candidatus Chlorohelix allophototropha</name>
    <dbReference type="NCBI Taxonomy" id="3003348"/>
    <lineage>
        <taxon>Bacteria</taxon>
        <taxon>Bacillati</taxon>
        <taxon>Chloroflexota</taxon>
        <taxon>Chloroflexia</taxon>
        <taxon>Candidatus Chloroheliales</taxon>
        <taxon>Candidatus Chloroheliaceae</taxon>
        <taxon>Candidatus Chlorohelix</taxon>
    </lineage>
</organism>
<evidence type="ECO:0000259" key="4">
    <source>
        <dbReference type="PROSITE" id="PS50987"/>
    </source>
</evidence>
<dbReference type="PANTHER" id="PTHR43132">
    <property type="entry name" value="ARSENICAL RESISTANCE OPERON REPRESSOR ARSR-RELATED"/>
    <property type="match status" value="1"/>
</dbReference>
<dbReference type="Gene3D" id="1.10.10.10">
    <property type="entry name" value="Winged helix-like DNA-binding domain superfamily/Winged helix DNA-binding domain"/>
    <property type="match status" value="1"/>
</dbReference>
<dbReference type="EMBL" id="JACATZ010000001">
    <property type="protein sequence ID" value="NWJ45308.1"/>
    <property type="molecule type" value="Genomic_DNA"/>
</dbReference>
<dbReference type="GO" id="GO:0003700">
    <property type="term" value="F:DNA-binding transcription factor activity"/>
    <property type="evidence" value="ECO:0007669"/>
    <property type="project" value="InterPro"/>
</dbReference>
<proteinExistence type="predicted"/>
<dbReference type="EMBL" id="CP128399">
    <property type="protein sequence ID" value="WJW67183.1"/>
    <property type="molecule type" value="Genomic_DNA"/>
</dbReference>
<evidence type="ECO:0000256" key="1">
    <source>
        <dbReference type="ARBA" id="ARBA00023015"/>
    </source>
</evidence>
<dbReference type="InterPro" id="IPR001845">
    <property type="entry name" value="HTH_ArsR_DNA-bd_dom"/>
</dbReference>
<dbReference type="SMART" id="SM00418">
    <property type="entry name" value="HTH_ARSR"/>
    <property type="match status" value="1"/>
</dbReference>
<dbReference type="PROSITE" id="PS50987">
    <property type="entry name" value="HTH_ARSR_2"/>
    <property type="match status" value="1"/>
</dbReference>
<reference evidence="6" key="2">
    <citation type="journal article" date="2024" name="Nature">
        <title>Anoxygenic phototroph of the Chloroflexota uses a type I reaction centre.</title>
        <authorList>
            <person name="Tsuji J.M."/>
            <person name="Shaw N.A."/>
            <person name="Nagashima S."/>
            <person name="Venkiteswaran J.J."/>
            <person name="Schiff S.L."/>
            <person name="Watanabe T."/>
            <person name="Fukui M."/>
            <person name="Hanada S."/>
            <person name="Tank M."/>
            <person name="Neufeld J.D."/>
        </authorList>
    </citation>
    <scope>NUCLEOTIDE SEQUENCE</scope>
    <source>
        <strain evidence="6">L227-S17</strain>
    </source>
</reference>
<protein>
    <submittedName>
        <fullName evidence="6">Metalloregulator ArsR/SmtB family transcription factor</fullName>
    </submittedName>
    <submittedName>
        <fullName evidence="5">Winged helix-turn-helix transcriptional regulator</fullName>
    </submittedName>
</protein>
<evidence type="ECO:0000313" key="8">
    <source>
        <dbReference type="Proteomes" id="UP001431572"/>
    </source>
</evidence>
<dbReference type="InterPro" id="IPR011991">
    <property type="entry name" value="ArsR-like_HTH"/>
</dbReference>
<dbReference type="AlphaFoldDB" id="A0A8T7LTF0"/>
<dbReference type="Proteomes" id="UP000521676">
    <property type="component" value="Unassembled WGS sequence"/>
</dbReference>
<reference evidence="5 7" key="1">
    <citation type="submission" date="2020-06" db="EMBL/GenBank/DDBJ databases">
        <title>Anoxygenic phototrophic Chloroflexota member uses a Type I reaction center.</title>
        <authorList>
            <person name="Tsuji J.M."/>
            <person name="Shaw N.A."/>
            <person name="Nagashima S."/>
            <person name="Venkiteswaran J."/>
            <person name="Schiff S.L."/>
            <person name="Hanada S."/>
            <person name="Tank M."/>
            <person name="Neufeld J.D."/>
        </authorList>
    </citation>
    <scope>NUCLEOTIDE SEQUENCE [LARGE SCALE GENOMIC DNA]</scope>
    <source>
        <strain evidence="5">L227-S17</strain>
    </source>
</reference>
<dbReference type="RefSeq" id="WP_341469081.1">
    <property type="nucleotide sequence ID" value="NZ_CP128399.1"/>
</dbReference>
<feature type="domain" description="HTH arsR-type" evidence="4">
    <location>
        <begin position="14"/>
        <end position="108"/>
    </location>
</feature>
<keyword evidence="2" id="KW-0238">DNA-binding</keyword>
<accession>A0A8T7LTF0</accession>
<dbReference type="PRINTS" id="PR00778">
    <property type="entry name" value="HTHARSR"/>
</dbReference>
<keyword evidence="1" id="KW-0805">Transcription regulation</keyword>
<dbReference type="CDD" id="cd00090">
    <property type="entry name" value="HTH_ARSR"/>
    <property type="match status" value="1"/>
</dbReference>
<keyword evidence="3" id="KW-0804">Transcription</keyword>
<dbReference type="InterPro" id="IPR036390">
    <property type="entry name" value="WH_DNA-bd_sf"/>
</dbReference>
<name>A0A8T7LTF0_9CHLR</name>
<evidence type="ECO:0000313" key="7">
    <source>
        <dbReference type="Proteomes" id="UP000521676"/>
    </source>
</evidence>
<dbReference type="GO" id="GO:0003677">
    <property type="term" value="F:DNA binding"/>
    <property type="evidence" value="ECO:0007669"/>
    <property type="project" value="UniProtKB-KW"/>
</dbReference>
<dbReference type="InterPro" id="IPR051011">
    <property type="entry name" value="Metal_resp_trans_reg"/>
</dbReference>
<dbReference type="SUPFAM" id="SSF46785">
    <property type="entry name" value="Winged helix' DNA-binding domain"/>
    <property type="match status" value="1"/>
</dbReference>
<evidence type="ECO:0000256" key="3">
    <source>
        <dbReference type="ARBA" id="ARBA00023163"/>
    </source>
</evidence>
<keyword evidence="8" id="KW-1185">Reference proteome</keyword>
<dbReference type="NCBIfam" id="NF033788">
    <property type="entry name" value="HTH_metalloreg"/>
    <property type="match status" value="1"/>
</dbReference>